<dbReference type="InterPro" id="IPR002403">
    <property type="entry name" value="Cyt_P450_E_grp-IV"/>
</dbReference>
<dbReference type="EMBL" id="NJEU01000372">
    <property type="protein sequence ID" value="PHH75449.1"/>
    <property type="molecule type" value="Genomic_DNA"/>
</dbReference>
<dbReference type="Gene3D" id="1.10.630.10">
    <property type="entry name" value="Cytochrome P450"/>
    <property type="match status" value="1"/>
</dbReference>
<name>A0A2C5XKF6_9HYPO</name>
<dbReference type="PANTHER" id="PTHR24304">
    <property type="entry name" value="CYTOCHROME P450 FAMILY 7"/>
    <property type="match status" value="1"/>
</dbReference>
<dbReference type="Proteomes" id="UP000224854">
    <property type="component" value="Unassembled WGS sequence"/>
</dbReference>
<keyword evidence="3 7" id="KW-0349">Heme</keyword>
<reference evidence="8 9" key="1">
    <citation type="submission" date="2017-06" db="EMBL/GenBank/DDBJ databases">
        <title>Ant-infecting Ophiocordyceps genomes reveal a high diversity of potential behavioral manipulation genes and a possible major role for enterotoxins.</title>
        <authorList>
            <person name="De Bekker C."/>
            <person name="Evans H.C."/>
            <person name="Brachmann A."/>
            <person name="Hughes D.P."/>
        </authorList>
    </citation>
    <scope>NUCLEOTIDE SEQUENCE [LARGE SCALE GENOMIC DNA]</scope>
    <source>
        <strain evidence="8 9">1348a</strain>
    </source>
</reference>
<proteinExistence type="inferred from homology"/>
<dbReference type="GO" id="GO:0020037">
    <property type="term" value="F:heme binding"/>
    <property type="evidence" value="ECO:0007669"/>
    <property type="project" value="InterPro"/>
</dbReference>
<keyword evidence="5 7" id="KW-0408">Iron</keyword>
<evidence type="ECO:0000256" key="6">
    <source>
        <dbReference type="ARBA" id="ARBA00023033"/>
    </source>
</evidence>
<organism evidence="8 9">
    <name type="scientific">Ophiocordyceps australis</name>
    <dbReference type="NCBI Taxonomy" id="1399860"/>
    <lineage>
        <taxon>Eukaryota</taxon>
        <taxon>Fungi</taxon>
        <taxon>Dikarya</taxon>
        <taxon>Ascomycota</taxon>
        <taxon>Pezizomycotina</taxon>
        <taxon>Sordariomycetes</taxon>
        <taxon>Hypocreomycetidae</taxon>
        <taxon>Hypocreales</taxon>
        <taxon>Ophiocordycipitaceae</taxon>
        <taxon>Ophiocordyceps</taxon>
    </lineage>
</organism>
<dbReference type="PANTHER" id="PTHR24304:SF2">
    <property type="entry name" value="24-HYDROXYCHOLESTEROL 7-ALPHA-HYDROXYLASE"/>
    <property type="match status" value="1"/>
</dbReference>
<comment type="cofactor">
    <cofactor evidence="1 7">
        <name>heme</name>
        <dbReference type="ChEBI" id="CHEBI:30413"/>
    </cofactor>
</comment>
<evidence type="ECO:0000256" key="2">
    <source>
        <dbReference type="ARBA" id="ARBA00010617"/>
    </source>
</evidence>
<comment type="caution">
    <text evidence="8">The sequence shown here is derived from an EMBL/GenBank/DDBJ whole genome shotgun (WGS) entry which is preliminary data.</text>
</comment>
<evidence type="ECO:0000313" key="9">
    <source>
        <dbReference type="Proteomes" id="UP000224854"/>
    </source>
</evidence>
<dbReference type="Pfam" id="PF00067">
    <property type="entry name" value="p450"/>
    <property type="match status" value="1"/>
</dbReference>
<gene>
    <name evidence="8" type="ORF">CDD82_4448</name>
</gene>
<dbReference type="InterPro" id="IPR036396">
    <property type="entry name" value="Cyt_P450_sf"/>
</dbReference>
<evidence type="ECO:0000256" key="4">
    <source>
        <dbReference type="ARBA" id="ARBA00022723"/>
    </source>
</evidence>
<dbReference type="GO" id="GO:0005506">
    <property type="term" value="F:iron ion binding"/>
    <property type="evidence" value="ECO:0007669"/>
    <property type="project" value="InterPro"/>
</dbReference>
<feature type="binding site" description="axial binding residue" evidence="7">
    <location>
        <position position="419"/>
    </location>
    <ligand>
        <name>heme</name>
        <dbReference type="ChEBI" id="CHEBI:30413"/>
    </ligand>
    <ligandPart>
        <name>Fe</name>
        <dbReference type="ChEBI" id="CHEBI:18248"/>
    </ligandPart>
</feature>
<dbReference type="PRINTS" id="PR00465">
    <property type="entry name" value="EP450IV"/>
</dbReference>
<evidence type="ECO:0000256" key="7">
    <source>
        <dbReference type="PIRSR" id="PIRSR602403-1"/>
    </source>
</evidence>
<dbReference type="AlphaFoldDB" id="A0A2C5XKF6"/>
<dbReference type="SUPFAM" id="SSF48264">
    <property type="entry name" value="Cytochrome P450"/>
    <property type="match status" value="1"/>
</dbReference>
<comment type="similarity">
    <text evidence="2">Belongs to the cytochrome P450 family.</text>
</comment>
<keyword evidence="9" id="KW-1185">Reference proteome</keyword>
<keyword evidence="6" id="KW-0503">Monooxygenase</keyword>
<evidence type="ECO:0000256" key="3">
    <source>
        <dbReference type="ARBA" id="ARBA00022617"/>
    </source>
</evidence>
<evidence type="ECO:0000256" key="1">
    <source>
        <dbReference type="ARBA" id="ARBA00001971"/>
    </source>
</evidence>
<evidence type="ECO:0008006" key="10">
    <source>
        <dbReference type="Google" id="ProtNLM"/>
    </source>
</evidence>
<accession>A0A2C5XKF6</accession>
<evidence type="ECO:0000256" key="5">
    <source>
        <dbReference type="ARBA" id="ARBA00023004"/>
    </source>
</evidence>
<dbReference type="GO" id="GO:0016705">
    <property type="term" value="F:oxidoreductase activity, acting on paired donors, with incorporation or reduction of molecular oxygen"/>
    <property type="evidence" value="ECO:0007669"/>
    <property type="project" value="InterPro"/>
</dbReference>
<dbReference type="GO" id="GO:0008395">
    <property type="term" value="F:steroid hydroxylase activity"/>
    <property type="evidence" value="ECO:0007669"/>
    <property type="project" value="TreeGrafter"/>
</dbReference>
<evidence type="ECO:0000313" key="8">
    <source>
        <dbReference type="EMBL" id="PHH75449.1"/>
    </source>
</evidence>
<dbReference type="InterPro" id="IPR001128">
    <property type="entry name" value="Cyt_P450"/>
</dbReference>
<dbReference type="CDD" id="cd11040">
    <property type="entry name" value="CYP7_CYP8-like"/>
    <property type="match status" value="1"/>
</dbReference>
<dbReference type="InterPro" id="IPR050529">
    <property type="entry name" value="CYP450_sterol_14alpha_dmase"/>
</dbReference>
<keyword evidence="6" id="KW-0560">Oxidoreductase</keyword>
<dbReference type="OrthoDB" id="1470350at2759"/>
<keyword evidence="4 7" id="KW-0479">Metal-binding</keyword>
<protein>
    <recommendedName>
        <fullName evidence="10">Cytochrome P450</fullName>
    </recommendedName>
</protein>
<sequence length="486" mass="54530">MFKGQVKELPYMIPCHGIHFLTDLEGVITYGRKYFGNTRETFCATVLGRDFYIMTSATNIAAALKSLDAFDFSNHITDIMRKFGISPEAIEILHDVPTLLQTKPARGKSLADIGETSLRQQLNPGPKYNALEAVFLGEIDARLTWDALSPKAIQSHNADSTVKTVSLLELVRHTLVQSTTVAFFGPAILQVDSTIVDTFLYFDDRIWMFLYGIPPPWSSSMRAAKMKLHNAIHAYLALPKDRRPGAAWLISTLEEKMSGRDVSTRDIAGWLTMIFWVLSTNTWRLCFWVSAHILHDPILLSDIRSEVLPHASSYPSLTALNKNLSSCKLLESVYHETLRLVDSPISIRKTTKPVVTALGESLPAHAFLMLVHREILMEEEVWGHDVRSFNPKRFLRGTAGEAMLRSKNYTPFGGGPMLCPGRFMVKSEVMVFVALLISRFDMVNCYTPQGEFPRLDTKNGYEAGIMVPMQGDDIVVNLGKREVKGK</sequence>